<evidence type="ECO:0000313" key="4">
    <source>
        <dbReference type="Proteomes" id="UP000267077"/>
    </source>
</evidence>
<dbReference type="SUPFAM" id="SSF52540">
    <property type="entry name" value="P-loop containing nucleoside triphosphate hydrolases"/>
    <property type="match status" value="1"/>
</dbReference>
<sequence>MLRLSSCNFEGLKGFEKLELTDLKRVTTLIGPNGSGKSTTLRAIRLAFEILKKRTCCDELPDHEDWYRFSKATLSFTYDEPAFGKLVTDIFSGEEGPITVVITCDEKTSLIESLTVRGVSMSSPQSIPTKTNLSKVESEISQIEDEIKKNQASIQQNQQAQHMISQVQAWRANATTLQSNLESAKSRFNEFNKLEFEFSDLRPSRELTREQADLLLGEIGFPMFRYIGTDANHNDRIQGLVDHLFVQKSSQRKEFDKYLDAIEKLKHVLQAQVDVYQRHGKNFLTVNDIEYRKASAGTLVALSFYGVTRLDESNCVVLWDEPENGLHPTRRHRLLELMFEDSRQFIVASHAPEFAPVFNNDGRVFRCTSAFDDANVKLYAERIANRRDAFDALEILGVHPARTLFTANVVIWVEGPTELLFYRHWLTPRLSSHNLHEGFHYTYMQYGGALINYLSVADHDQFESTFDLLSVCRHPIVLVDWDRDSGPGATPIRELLKTGAQKMHDGIASMNKDRAEAGCFLITQGREVENYLPNASIKHAMISVWKSSKDHHQKLGSTDFDVGQYESFDEVLDEYLVSQSITSADGKSLGKSLWTNKVAIMQSALEFPGLKEEDLRWKCVEHLREIEQFVLKKSRP</sequence>
<dbReference type="InterPro" id="IPR041685">
    <property type="entry name" value="AAA_GajA/Old/RecF-like"/>
</dbReference>
<protein>
    <recommendedName>
        <fullName evidence="2">AAA+ ATPase domain-containing protein</fullName>
    </recommendedName>
</protein>
<dbReference type="InterPro" id="IPR027417">
    <property type="entry name" value="P-loop_NTPase"/>
</dbReference>
<dbReference type="Proteomes" id="UP000267077">
    <property type="component" value="Unassembled WGS sequence"/>
</dbReference>
<dbReference type="Gene3D" id="3.40.50.300">
    <property type="entry name" value="P-loop containing nucleotide triphosphate hydrolases"/>
    <property type="match status" value="1"/>
</dbReference>
<proteinExistence type="predicted"/>
<dbReference type="PANTHER" id="PTHR43581:SF2">
    <property type="entry name" value="EXCINUCLEASE ATPASE SUBUNIT"/>
    <property type="match status" value="1"/>
</dbReference>
<dbReference type="InterPro" id="IPR051396">
    <property type="entry name" value="Bact_Antivir_Def_Nuclease"/>
</dbReference>
<dbReference type="EMBL" id="RYZR01000003">
    <property type="protein sequence ID" value="RUL66013.1"/>
    <property type="molecule type" value="Genomic_DNA"/>
</dbReference>
<dbReference type="RefSeq" id="WP_126672640.1">
    <property type="nucleotide sequence ID" value="NZ_RYZR01000003.1"/>
</dbReference>
<keyword evidence="4" id="KW-1185">Reference proteome</keyword>
<comment type="caution">
    <text evidence="3">The sequence shown here is derived from an EMBL/GenBank/DDBJ whole genome shotgun (WGS) entry which is preliminary data.</text>
</comment>
<organism evidence="3 4">
    <name type="scientific">Dyella dinghuensis</name>
    <dbReference type="NCBI Taxonomy" id="1920169"/>
    <lineage>
        <taxon>Bacteria</taxon>
        <taxon>Pseudomonadati</taxon>
        <taxon>Pseudomonadota</taxon>
        <taxon>Gammaproteobacteria</taxon>
        <taxon>Lysobacterales</taxon>
        <taxon>Rhodanobacteraceae</taxon>
        <taxon>Dyella</taxon>
    </lineage>
</organism>
<evidence type="ECO:0000313" key="3">
    <source>
        <dbReference type="EMBL" id="RUL66013.1"/>
    </source>
</evidence>
<feature type="domain" description="AAA+ ATPase" evidence="2">
    <location>
        <begin position="23"/>
        <end position="390"/>
    </location>
</feature>
<dbReference type="AlphaFoldDB" id="A0A3S0PHT6"/>
<accession>A0A3S0PHT6</accession>
<dbReference type="Pfam" id="PF13175">
    <property type="entry name" value="AAA_15"/>
    <property type="match status" value="1"/>
</dbReference>
<dbReference type="SMART" id="SM00382">
    <property type="entry name" value="AAA"/>
    <property type="match status" value="1"/>
</dbReference>
<feature type="coiled-coil region" evidence="1">
    <location>
        <begin position="133"/>
        <end position="187"/>
    </location>
</feature>
<reference evidence="3 4" key="1">
    <citation type="submission" date="2018-12" db="EMBL/GenBank/DDBJ databases">
        <title>Dyella dinghuensis sp. nov. DHOA06 and Dyella choica sp. nov. 4M-K27, isolated from forest soil.</title>
        <authorList>
            <person name="Qiu L.-H."/>
            <person name="Gao Z.-H."/>
        </authorList>
    </citation>
    <scope>NUCLEOTIDE SEQUENCE [LARGE SCALE GENOMIC DNA]</scope>
    <source>
        <strain evidence="3 4">DHOA06</strain>
    </source>
</reference>
<keyword evidence="1" id="KW-0175">Coiled coil</keyword>
<dbReference type="InterPro" id="IPR003593">
    <property type="entry name" value="AAA+_ATPase"/>
</dbReference>
<gene>
    <name evidence="3" type="ORF">EKH79_04775</name>
</gene>
<name>A0A3S0PHT6_9GAMM</name>
<evidence type="ECO:0000259" key="2">
    <source>
        <dbReference type="SMART" id="SM00382"/>
    </source>
</evidence>
<dbReference type="CDD" id="cd00267">
    <property type="entry name" value="ABC_ATPase"/>
    <property type="match status" value="1"/>
</dbReference>
<dbReference type="PANTHER" id="PTHR43581">
    <property type="entry name" value="ATP/GTP PHOSPHATASE"/>
    <property type="match status" value="1"/>
</dbReference>
<evidence type="ECO:0000256" key="1">
    <source>
        <dbReference type="SAM" id="Coils"/>
    </source>
</evidence>